<dbReference type="STRING" id="355548.SAMN04487945_0277"/>
<dbReference type="OrthoDB" id="198670at2157"/>
<organism evidence="1 2">
    <name type="scientific">Halobacterium jilantaiense</name>
    <dbReference type="NCBI Taxonomy" id="355548"/>
    <lineage>
        <taxon>Archaea</taxon>
        <taxon>Methanobacteriati</taxon>
        <taxon>Methanobacteriota</taxon>
        <taxon>Stenosarchaea group</taxon>
        <taxon>Halobacteria</taxon>
        <taxon>Halobacteriales</taxon>
        <taxon>Halobacteriaceae</taxon>
        <taxon>Halobacterium</taxon>
    </lineage>
</organism>
<evidence type="ECO:0000313" key="1">
    <source>
        <dbReference type="EMBL" id="SEV90702.1"/>
    </source>
</evidence>
<sequence length="537" mass="58254">MSDTDSDRAAPSGQPDRAFVLGLDGVPWGLLRDWVEDGHLPNFARLFDEGASGVLESTTPAHTALAWPSIATGTWPDQHGVYGFQRLGPDYTHRMNTSGDVSRPALWELVSPSVTANVPMTYPATAVDGELVAGMMTPRRDEGFTHPSSLGETVDDELPDYEIGLDWGEYADREGAFQDDLDDLLAARNALREKLEARSDWSLFFFVYTAPDRLQHLVWNEAVLLAWYERFDDIVGEVMDYAEERNAMLTVVSDHGFGPNETVVSAATVLERAGYLSRREQSGMRGVLANLGIDKDSVLSKLNRVGISEQAIVDYVPQGFVDVAAMQVPGEHSLYDVDHANTTAFVHGAGNVYVNDTGRFEDGVVAPAERATVKAELVDLFEGVTGPETGDRVFDVADGDDVFPRDEDAPDLVLSGRDGYEVLTMLTDETFHEAETKAAGHRPEGVFFAWGPGVQSGARTEDATVVDVAPTVLHAIGEPVPDHVDGRVLSEAFDPDAAPASRDVASVDLDYDASGGETTDGDVSDVEDRLRGLGYIE</sequence>
<dbReference type="EMBL" id="FOJA01000001">
    <property type="protein sequence ID" value="SEV90702.1"/>
    <property type="molecule type" value="Genomic_DNA"/>
</dbReference>
<dbReference type="PANTHER" id="PTHR10151:SF120">
    <property type="entry name" value="BIS(5'-ADENOSYL)-TRIPHOSPHATASE"/>
    <property type="match status" value="1"/>
</dbReference>
<keyword evidence="2" id="KW-1185">Reference proteome</keyword>
<dbReference type="RefSeq" id="WP_089667357.1">
    <property type="nucleotide sequence ID" value="NZ_FOJA01000001.1"/>
</dbReference>
<dbReference type="GO" id="GO:0016787">
    <property type="term" value="F:hydrolase activity"/>
    <property type="evidence" value="ECO:0007669"/>
    <property type="project" value="UniProtKB-KW"/>
</dbReference>
<protein>
    <submittedName>
        <fullName evidence="1">Predicted phosphohydrolase or phosphomutase, AlkP superfamily</fullName>
    </submittedName>
</protein>
<dbReference type="InterPro" id="IPR002591">
    <property type="entry name" value="Phosphodiest/P_Trfase"/>
</dbReference>
<name>A0A1I0MRH9_9EURY</name>
<dbReference type="PANTHER" id="PTHR10151">
    <property type="entry name" value="ECTONUCLEOTIDE PYROPHOSPHATASE/PHOSPHODIESTERASE"/>
    <property type="match status" value="1"/>
</dbReference>
<dbReference type="AlphaFoldDB" id="A0A1I0MRH9"/>
<accession>A0A1I0MRH9</accession>
<dbReference type="Gene3D" id="3.40.720.10">
    <property type="entry name" value="Alkaline Phosphatase, subunit A"/>
    <property type="match status" value="2"/>
</dbReference>
<dbReference type="SUPFAM" id="SSF53649">
    <property type="entry name" value="Alkaline phosphatase-like"/>
    <property type="match status" value="1"/>
</dbReference>
<gene>
    <name evidence="1" type="ORF">SAMN04487945_0277</name>
</gene>
<dbReference type="InterPro" id="IPR017850">
    <property type="entry name" value="Alkaline_phosphatase_core_sf"/>
</dbReference>
<proteinExistence type="predicted"/>
<reference evidence="1 2" key="1">
    <citation type="submission" date="2016-10" db="EMBL/GenBank/DDBJ databases">
        <authorList>
            <person name="de Groot N.N."/>
        </authorList>
    </citation>
    <scope>NUCLEOTIDE SEQUENCE [LARGE SCALE GENOMIC DNA]</scope>
    <source>
        <strain evidence="1 2">CGMCC 1.5337</strain>
    </source>
</reference>
<dbReference type="Pfam" id="PF01663">
    <property type="entry name" value="Phosphodiest"/>
    <property type="match status" value="1"/>
</dbReference>
<keyword evidence="1" id="KW-0378">Hydrolase</keyword>
<dbReference type="Proteomes" id="UP000198518">
    <property type="component" value="Unassembled WGS sequence"/>
</dbReference>
<evidence type="ECO:0000313" key="2">
    <source>
        <dbReference type="Proteomes" id="UP000198518"/>
    </source>
</evidence>